<dbReference type="Pfam" id="PF13966">
    <property type="entry name" value="zf-RVT"/>
    <property type="match status" value="1"/>
</dbReference>
<dbReference type="OrthoDB" id="1111558at2759"/>
<evidence type="ECO:0000259" key="2">
    <source>
        <dbReference type="PROSITE" id="PS50878"/>
    </source>
</evidence>
<dbReference type="CDD" id="cd01650">
    <property type="entry name" value="RT_nLTR_like"/>
    <property type="match status" value="1"/>
</dbReference>
<proteinExistence type="predicted"/>
<sequence>MKDYRPISCCNVLYKVISKIIANRLKKILPDLISLNQSAFIKDRLLVENLLLATELVKDYHKHSISSRCAINIDISKAFDSVQWSFLLNTLSAMNLPATFIHWISLCITTATFSVQVNGELAGFFRSARGLRQGRSLSPYLFILSMNVLSKILDKAASDRVIGYHPRCQNVGLTHLSFADDIMVLTDGKIRSVDGIIKVFDDFAKMLGLKISLEKSTIFLAGVSNQIKEDMALCFPFTVGQLPAHYLGLPLLTKCMSSHDYLPLIERIRKKITSWTARFLSFAGRLQHIASVIQSLTNFWLSAFRLPSECLKEIERLCSAFLWSGPTLSSHKAKISWSEVCKPKREGGLGLRPLKEVNAVSCLKMAWRILSSTNSLWVNWIKAYLIRQDSFWTVQLSTNMGSWMWRKILKYRDKAKRFFKMDVRNRGSGSSNENDKKTAPSFRHFKLNRNATQCIPSLWETGTENSWHRGIWFRHSTPKYAFCVWLAIHNRLSTLDRMQMWNTGIITTCTLCHTPSETRDHLFFSCRYSAEVWGALSKGLLKRRYTTDWTSLISFILDTDQDSITLLLARYVFQTTTHGIWGERKFPTPWRDPNPSEPADPSYRQERSKPYSNHQKHG</sequence>
<dbReference type="PANTHER" id="PTHR33116">
    <property type="entry name" value="REVERSE TRANSCRIPTASE ZINC-BINDING DOMAIN-CONTAINING PROTEIN-RELATED-RELATED"/>
    <property type="match status" value="1"/>
</dbReference>
<dbReference type="Pfam" id="PF00078">
    <property type="entry name" value="RVT_1"/>
    <property type="match status" value="1"/>
</dbReference>
<feature type="domain" description="Reverse transcriptase" evidence="2">
    <location>
        <begin position="1"/>
        <end position="251"/>
    </location>
</feature>
<dbReference type="PROSITE" id="PS50878">
    <property type="entry name" value="RT_POL"/>
    <property type="match status" value="1"/>
</dbReference>
<feature type="region of interest" description="Disordered" evidence="1">
    <location>
        <begin position="584"/>
        <end position="618"/>
    </location>
</feature>
<dbReference type="AlphaFoldDB" id="A0A6D2JAR6"/>
<dbReference type="InterPro" id="IPR043502">
    <property type="entry name" value="DNA/RNA_pol_sf"/>
</dbReference>
<accession>A0A6D2JAR6</accession>
<dbReference type="PANTHER" id="PTHR33116:SF78">
    <property type="entry name" value="OS12G0587133 PROTEIN"/>
    <property type="match status" value="1"/>
</dbReference>
<evidence type="ECO:0000313" key="4">
    <source>
        <dbReference type="Proteomes" id="UP000467841"/>
    </source>
</evidence>
<keyword evidence="4" id="KW-1185">Reference proteome</keyword>
<dbReference type="InterPro" id="IPR026960">
    <property type="entry name" value="RVT-Znf"/>
</dbReference>
<evidence type="ECO:0000313" key="3">
    <source>
        <dbReference type="EMBL" id="CAA7034130.1"/>
    </source>
</evidence>
<name>A0A6D2JAR6_9BRAS</name>
<evidence type="ECO:0000256" key="1">
    <source>
        <dbReference type="SAM" id="MobiDB-lite"/>
    </source>
</evidence>
<dbReference type="Proteomes" id="UP000467841">
    <property type="component" value="Unassembled WGS sequence"/>
</dbReference>
<dbReference type="EMBL" id="CACVBM020001141">
    <property type="protein sequence ID" value="CAA7034130.1"/>
    <property type="molecule type" value="Genomic_DNA"/>
</dbReference>
<dbReference type="InterPro" id="IPR000477">
    <property type="entry name" value="RT_dom"/>
</dbReference>
<comment type="caution">
    <text evidence="3">The sequence shown here is derived from an EMBL/GenBank/DDBJ whole genome shotgun (WGS) entry which is preliminary data.</text>
</comment>
<dbReference type="SUPFAM" id="SSF56672">
    <property type="entry name" value="DNA/RNA polymerases"/>
    <property type="match status" value="1"/>
</dbReference>
<gene>
    <name evidence="3" type="ORF">MERR_LOCUS21365</name>
</gene>
<protein>
    <recommendedName>
        <fullName evidence="2">Reverse transcriptase domain-containing protein</fullName>
    </recommendedName>
</protein>
<organism evidence="3 4">
    <name type="scientific">Microthlaspi erraticum</name>
    <dbReference type="NCBI Taxonomy" id="1685480"/>
    <lineage>
        <taxon>Eukaryota</taxon>
        <taxon>Viridiplantae</taxon>
        <taxon>Streptophyta</taxon>
        <taxon>Embryophyta</taxon>
        <taxon>Tracheophyta</taxon>
        <taxon>Spermatophyta</taxon>
        <taxon>Magnoliopsida</taxon>
        <taxon>eudicotyledons</taxon>
        <taxon>Gunneridae</taxon>
        <taxon>Pentapetalae</taxon>
        <taxon>rosids</taxon>
        <taxon>malvids</taxon>
        <taxon>Brassicales</taxon>
        <taxon>Brassicaceae</taxon>
        <taxon>Coluteocarpeae</taxon>
        <taxon>Microthlaspi</taxon>
    </lineage>
</organism>
<reference evidence="3" key="1">
    <citation type="submission" date="2020-01" db="EMBL/GenBank/DDBJ databases">
        <authorList>
            <person name="Mishra B."/>
        </authorList>
    </citation>
    <scope>NUCLEOTIDE SEQUENCE [LARGE SCALE GENOMIC DNA]</scope>
</reference>